<evidence type="ECO:0000256" key="4">
    <source>
        <dbReference type="ARBA" id="ARBA00022898"/>
    </source>
</evidence>
<dbReference type="UniPathway" id="UPA00906">
    <property type="reaction ID" value="UER00896"/>
</dbReference>
<dbReference type="Gene3D" id="3.90.1150.180">
    <property type="match status" value="1"/>
</dbReference>
<comment type="function">
    <text evidence="8">Converts seryl-tRNA(Sec) to selenocysteinyl-tRNA(Sec) required for selenoprotein biosynthesis.</text>
</comment>
<dbReference type="GO" id="GO:0001717">
    <property type="term" value="P:conversion of seryl-tRNAsec to selenocys-tRNAsec"/>
    <property type="evidence" value="ECO:0007669"/>
    <property type="project" value="UniProtKB-UniRule"/>
</dbReference>
<dbReference type="NCBIfam" id="TIGR00474">
    <property type="entry name" value="selA"/>
    <property type="match status" value="1"/>
</dbReference>
<comment type="pathway">
    <text evidence="8">Aminoacyl-tRNA biosynthesis; selenocysteinyl-tRNA(Sec) biosynthesis; selenocysteinyl-tRNA(Sec) from L-seryl-tRNA(Sec) (bacterial route): step 1/1.</text>
</comment>
<reference evidence="10 11" key="1">
    <citation type="submission" date="2019-01" db="EMBL/GenBank/DDBJ databases">
        <title>Insights into ecological role of a new deltaproteobacterial order Candidatus Sinidesulfobacterales (Sva0485) by metagenomics and metatranscriptomics.</title>
        <authorList>
            <person name="Tan S."/>
            <person name="Liu J."/>
            <person name="Fang Y."/>
            <person name="Hedlund B."/>
            <person name="Lian Z.-H."/>
            <person name="Huang L.-Y."/>
            <person name="Li J.-T."/>
            <person name="Huang L.-N."/>
            <person name="Li W.-J."/>
            <person name="Jiang H.-C."/>
            <person name="Dong H.-L."/>
            <person name="Shu W.-S."/>
        </authorList>
    </citation>
    <scope>NUCLEOTIDE SEQUENCE [LARGE SCALE GENOMIC DNA]</scope>
    <source>
        <strain evidence="10">AP4</strain>
    </source>
</reference>
<name>A0A520XG24_9DELT</name>
<proteinExistence type="inferred from homology"/>
<evidence type="ECO:0000313" key="10">
    <source>
        <dbReference type="EMBL" id="RZV40045.1"/>
    </source>
</evidence>
<dbReference type="Pfam" id="PF03841">
    <property type="entry name" value="SelA"/>
    <property type="match status" value="1"/>
</dbReference>
<dbReference type="GO" id="GO:0005737">
    <property type="term" value="C:cytoplasm"/>
    <property type="evidence" value="ECO:0007669"/>
    <property type="project" value="UniProtKB-SubCell"/>
</dbReference>
<dbReference type="EMBL" id="SHMQ01000004">
    <property type="protein sequence ID" value="RZV40045.1"/>
    <property type="molecule type" value="Genomic_DNA"/>
</dbReference>
<dbReference type="EC" id="2.9.1.1" evidence="8"/>
<dbReference type="Gene3D" id="3.40.640.10">
    <property type="entry name" value="Type I PLP-dependent aspartate aminotransferase-like (Major domain)"/>
    <property type="match status" value="1"/>
</dbReference>
<dbReference type="AlphaFoldDB" id="A0A520XG24"/>
<keyword evidence="6 8" id="KW-0711">Selenium</keyword>
<comment type="subcellular location">
    <subcellularLocation>
        <location evidence="8">Cytoplasm</location>
    </subcellularLocation>
</comment>
<dbReference type="Proteomes" id="UP000322454">
    <property type="component" value="Unassembled WGS sequence"/>
</dbReference>
<evidence type="ECO:0000256" key="9">
    <source>
        <dbReference type="PIRSR" id="PIRSR618319-50"/>
    </source>
</evidence>
<sequence>MENKNKNEILRRFPSVQSVLERIKGSSEYKAFPYEFVKDKLENLIESEKKKVIESMKNGIDMDISENLSKLEPEFFIKKLLNDLNNFSFSLKRVVNGTGVVIHTNLGRSILPKSALENILKISSSYSDLEFNLLEGKRGKRYSHVEYLLKKILKCEKAIVVNNNAAAVFMALSTFCSGAKKEVVVSRGELVEIGGSFRIPDIMSASGAVLTEVGATNKTKLGDYESAINENTALLLKVHQSNFRIIGFTASPSGKDIASMAKKHGIPVMEDLGSGSFVDIRRFGLPYEPTAQEVIENGVDVVTFSGDKLLGGPQAGIIAGKAEYIDRIAANPLNRAFRIDKMTLAGLEAVFFEYLDLDRAVKNIPTLSLIAQSESEIKRKALKLLNLIKMSENIDKAVFEFKITEDFSLVGGGALPDYELKTYSLSIIHKKIGASGIGEIFRKAKIPVIGKIKNGEFRLDMRTVFHGDFNDIIDAITYV</sequence>
<evidence type="ECO:0000256" key="5">
    <source>
        <dbReference type="ARBA" id="ARBA00022917"/>
    </source>
</evidence>
<dbReference type="SUPFAM" id="SSF53383">
    <property type="entry name" value="PLP-dependent transferases"/>
    <property type="match status" value="1"/>
</dbReference>
<dbReference type="InterPro" id="IPR004534">
    <property type="entry name" value="SelA_trans"/>
</dbReference>
<comment type="caution">
    <text evidence="10">The sequence shown here is derived from an EMBL/GenBank/DDBJ whole genome shotgun (WGS) entry which is preliminary data.</text>
</comment>
<evidence type="ECO:0000256" key="2">
    <source>
        <dbReference type="ARBA" id="ARBA00022490"/>
    </source>
</evidence>
<evidence type="ECO:0000256" key="3">
    <source>
        <dbReference type="ARBA" id="ARBA00022679"/>
    </source>
</evidence>
<dbReference type="GO" id="GO:0001514">
    <property type="term" value="P:selenocysteine incorporation"/>
    <property type="evidence" value="ECO:0007669"/>
    <property type="project" value="UniProtKB-UniRule"/>
</dbReference>
<dbReference type="InterPro" id="IPR015421">
    <property type="entry name" value="PyrdxlP-dep_Trfase_major"/>
</dbReference>
<keyword evidence="2 8" id="KW-0963">Cytoplasm</keyword>
<comment type="catalytic activity">
    <reaction evidence="8">
        <text>L-seryl-tRNA(Sec) + selenophosphate + H(+) = L-selenocysteinyl-tRNA(Sec) + phosphate</text>
        <dbReference type="Rhea" id="RHEA:22728"/>
        <dbReference type="Rhea" id="RHEA-COMP:9742"/>
        <dbReference type="Rhea" id="RHEA-COMP:9743"/>
        <dbReference type="ChEBI" id="CHEBI:15378"/>
        <dbReference type="ChEBI" id="CHEBI:16144"/>
        <dbReference type="ChEBI" id="CHEBI:43474"/>
        <dbReference type="ChEBI" id="CHEBI:78533"/>
        <dbReference type="ChEBI" id="CHEBI:78573"/>
        <dbReference type="EC" id="2.9.1.1"/>
    </reaction>
</comment>
<dbReference type="InterPro" id="IPR018319">
    <property type="entry name" value="SelA-like"/>
</dbReference>
<dbReference type="PANTHER" id="PTHR32328:SF0">
    <property type="entry name" value="L-SERYL-TRNA(SEC) SELENIUM TRANSFERASE"/>
    <property type="match status" value="1"/>
</dbReference>
<evidence type="ECO:0000256" key="8">
    <source>
        <dbReference type="HAMAP-Rule" id="MF_00423"/>
    </source>
</evidence>
<dbReference type="InterPro" id="IPR015424">
    <property type="entry name" value="PyrdxlP-dep_Trfase"/>
</dbReference>
<evidence type="ECO:0000256" key="7">
    <source>
        <dbReference type="ARBA" id="ARBA00044507"/>
    </source>
</evidence>
<evidence type="ECO:0000313" key="11">
    <source>
        <dbReference type="Proteomes" id="UP000322454"/>
    </source>
</evidence>
<gene>
    <name evidence="8" type="primary">selA</name>
    <name evidence="10" type="ORF">EVJ48_02395</name>
</gene>
<comment type="cofactor">
    <cofactor evidence="1 8 9">
        <name>pyridoxal 5'-phosphate</name>
        <dbReference type="ChEBI" id="CHEBI:597326"/>
    </cofactor>
</comment>
<protein>
    <recommendedName>
        <fullName evidence="8">L-seryl-tRNA(Sec) selenium transferase</fullName>
        <ecNumber evidence="8">2.9.1.1</ecNumber>
    </recommendedName>
    <alternativeName>
        <fullName evidence="8">Selenocysteine synthase</fullName>
        <shortName evidence="8">Sec synthase</shortName>
    </alternativeName>
    <alternativeName>
        <fullName evidence="8">Selenocysteinyl-tRNA(Sec) synthase</fullName>
    </alternativeName>
</protein>
<feature type="modified residue" description="N6-(pyridoxal phosphate)lysine" evidence="8 9">
    <location>
        <position position="308"/>
    </location>
</feature>
<evidence type="ECO:0000256" key="6">
    <source>
        <dbReference type="ARBA" id="ARBA00023266"/>
    </source>
</evidence>
<keyword evidence="3 8" id="KW-0808">Transferase</keyword>
<keyword evidence="4 8" id="KW-0663">Pyridoxal phosphate</keyword>
<keyword evidence="5 8" id="KW-0648">Protein biosynthesis</keyword>
<evidence type="ECO:0000256" key="1">
    <source>
        <dbReference type="ARBA" id="ARBA00001933"/>
    </source>
</evidence>
<accession>A0A520XG24</accession>
<dbReference type="GO" id="GO:0004125">
    <property type="term" value="F:L-seryl-tRNA(Sec) selenium transferase activity"/>
    <property type="evidence" value="ECO:0007669"/>
    <property type="project" value="UniProtKB-UniRule"/>
</dbReference>
<organism evidence="10 11">
    <name type="scientific">Candidatus Acidulodesulfobacterium acidiphilum</name>
    <dbReference type="NCBI Taxonomy" id="2597224"/>
    <lineage>
        <taxon>Bacteria</taxon>
        <taxon>Deltaproteobacteria</taxon>
        <taxon>Candidatus Acidulodesulfobacterales</taxon>
        <taxon>Candidatus Acidulodesulfobacterium</taxon>
    </lineage>
</organism>
<dbReference type="PANTHER" id="PTHR32328">
    <property type="entry name" value="L-SERYL-TRNA(SEC) SELENIUM TRANSFERASE"/>
    <property type="match status" value="1"/>
</dbReference>
<comment type="similarity">
    <text evidence="7 8">Belongs to the SelA family.</text>
</comment>
<dbReference type="HAMAP" id="MF_00423">
    <property type="entry name" value="SelA"/>
    <property type="match status" value="1"/>
</dbReference>